<dbReference type="OrthoDB" id="162864at2759"/>
<accession>A0A081AU43</accession>
<reference evidence="2 3" key="1">
    <citation type="submission" date="2013-11" db="EMBL/GenBank/DDBJ databases">
        <title>The Genome Sequence of Phytophthora parasitica P1976.</title>
        <authorList>
            <consortium name="The Broad Institute Genomics Platform"/>
            <person name="Russ C."/>
            <person name="Tyler B."/>
            <person name="Panabieres F."/>
            <person name="Shan W."/>
            <person name="Tripathy S."/>
            <person name="Grunwald N."/>
            <person name="Machado M."/>
            <person name="Johnson C.S."/>
            <person name="Walker B."/>
            <person name="Young S."/>
            <person name="Zeng Q."/>
            <person name="Gargeya S."/>
            <person name="Fitzgerald M."/>
            <person name="Haas B."/>
            <person name="Abouelleil A."/>
            <person name="Allen A.W."/>
            <person name="Alvarado L."/>
            <person name="Arachchi H.M."/>
            <person name="Berlin A.M."/>
            <person name="Chapman S.B."/>
            <person name="Gainer-Dewar J."/>
            <person name="Goldberg J."/>
            <person name="Griggs A."/>
            <person name="Gujja S."/>
            <person name="Hansen M."/>
            <person name="Howarth C."/>
            <person name="Imamovic A."/>
            <person name="Ireland A."/>
            <person name="Larimer J."/>
            <person name="McCowan C."/>
            <person name="Murphy C."/>
            <person name="Pearson M."/>
            <person name="Poon T.W."/>
            <person name="Priest M."/>
            <person name="Roberts A."/>
            <person name="Saif S."/>
            <person name="Shea T."/>
            <person name="Sisk P."/>
            <person name="Sykes S."/>
            <person name="Wortman J."/>
            <person name="Nusbaum C."/>
            <person name="Birren B."/>
        </authorList>
    </citation>
    <scope>NUCLEOTIDE SEQUENCE [LARGE SCALE GENOMIC DNA]</scope>
    <source>
        <strain evidence="2 3">P1976</strain>
    </source>
</reference>
<proteinExistence type="predicted"/>
<name>A0A081AU43_PHYNI</name>
<protein>
    <submittedName>
        <fullName evidence="2">Uncharacterized protein</fullName>
    </submittedName>
</protein>
<dbReference type="AlphaFoldDB" id="A0A081AU43"/>
<evidence type="ECO:0000256" key="1">
    <source>
        <dbReference type="SAM" id="MobiDB-lite"/>
    </source>
</evidence>
<feature type="region of interest" description="Disordered" evidence="1">
    <location>
        <begin position="1"/>
        <end position="32"/>
    </location>
</feature>
<feature type="region of interest" description="Disordered" evidence="1">
    <location>
        <begin position="253"/>
        <end position="291"/>
    </location>
</feature>
<dbReference type="EMBL" id="ANJA01000705">
    <property type="protein sequence ID" value="ETO82404.1"/>
    <property type="molecule type" value="Genomic_DNA"/>
</dbReference>
<gene>
    <name evidence="2" type="ORF">F444_03460</name>
</gene>
<sequence>MADNAAPDVDAMHPEQSVLHAPGELRAPMDTEERASTQVRLRRHLELVWVGIATIRRLYDDPDKNPAVILAAAKQAQSEAIPDALFSIIARVSSGLFGVSRPVLDMGLAAVKDNTVVRQMVADGALPVYGRSLTFESLNPLSDAFYLDILGPINFNFTYCDTVSTITSGIVRYYFNSSTCPTTLVINGQVCDQVNLGGMLYSFSLPTHSAQDGGADAPASRGEKRCQGAADSSVSASVISEYMVSTSKVVTTDSHADKSASKRGAGESIVDLSPSSAFASPPRKRLARRQSTVTVLQPPAFTSTNYWEELDKFSFELFAQTLTVGEEDDSLQVRKGKQSPHERELAEPIASEDFVPSRGEESAVITDDLRRSMSRSNIRFLGKLFRSMRTKSPLLNDFIRLHLISRSVAAVAADTCASIAEKLVQHFEDQCPRSRAELFKVADK</sequence>
<evidence type="ECO:0000313" key="2">
    <source>
        <dbReference type="EMBL" id="ETO82404.1"/>
    </source>
</evidence>
<organism evidence="2 3">
    <name type="scientific">Phytophthora nicotianae P1976</name>
    <dbReference type="NCBI Taxonomy" id="1317066"/>
    <lineage>
        <taxon>Eukaryota</taxon>
        <taxon>Sar</taxon>
        <taxon>Stramenopiles</taxon>
        <taxon>Oomycota</taxon>
        <taxon>Peronosporomycetes</taxon>
        <taxon>Peronosporales</taxon>
        <taxon>Peronosporaceae</taxon>
        <taxon>Phytophthora</taxon>
    </lineage>
</organism>
<evidence type="ECO:0000313" key="3">
    <source>
        <dbReference type="Proteomes" id="UP000028582"/>
    </source>
</evidence>
<comment type="caution">
    <text evidence="2">The sequence shown here is derived from an EMBL/GenBank/DDBJ whole genome shotgun (WGS) entry which is preliminary data.</text>
</comment>
<dbReference type="Proteomes" id="UP000028582">
    <property type="component" value="Unassembled WGS sequence"/>
</dbReference>